<accession>A0A895YCD0</accession>
<dbReference type="CDD" id="cd18681">
    <property type="entry name" value="PIN_MtVapC27-VapC40_like"/>
    <property type="match status" value="1"/>
</dbReference>
<sequence>MIAVDSSVAIAGFASWHEQHASARKVLARSPRLVAHAALETYSVLTRLPPPHRAQADLVRAFLTSRFPGHLLSLPDNQYRELLDLLAERQILGGRVYDALIGMTAAAHEATLVSFDRRAALMYEAVGVNVELPD</sequence>
<evidence type="ECO:0000313" key="8">
    <source>
        <dbReference type="EMBL" id="QSB12979.1"/>
    </source>
</evidence>
<comment type="function">
    <text evidence="6">Toxic component of a toxin-antitoxin (TA) system. An RNase.</text>
</comment>
<keyword evidence="9" id="KW-1185">Reference proteome</keyword>
<feature type="domain" description="PIN" evidence="7">
    <location>
        <begin position="2"/>
        <end position="120"/>
    </location>
</feature>
<evidence type="ECO:0000313" key="9">
    <source>
        <dbReference type="Proteomes" id="UP000662857"/>
    </source>
</evidence>
<keyword evidence="4 6" id="KW-0378">Hydrolase</keyword>
<dbReference type="EMBL" id="CP070499">
    <property type="protein sequence ID" value="QSB12979.1"/>
    <property type="molecule type" value="Genomic_DNA"/>
</dbReference>
<dbReference type="InterPro" id="IPR022907">
    <property type="entry name" value="VapC_family"/>
</dbReference>
<evidence type="ECO:0000256" key="5">
    <source>
        <dbReference type="ARBA" id="ARBA00022842"/>
    </source>
</evidence>
<dbReference type="RefSeq" id="WP_239675036.1">
    <property type="nucleotide sequence ID" value="NZ_CP070499.1"/>
</dbReference>
<feature type="binding site" evidence="6">
    <location>
        <position position="5"/>
    </location>
    <ligand>
        <name>Mg(2+)</name>
        <dbReference type="ChEBI" id="CHEBI:18420"/>
    </ligand>
</feature>
<dbReference type="KEGG" id="nhy:JQS43_15075"/>
<keyword evidence="6" id="KW-0800">Toxin</keyword>
<protein>
    <recommendedName>
        <fullName evidence="6">Ribonuclease VapC</fullName>
        <shortName evidence="6">RNase VapC</shortName>
        <ecNumber evidence="6">3.1.-.-</ecNumber>
    </recommendedName>
    <alternativeName>
        <fullName evidence="6">Toxin VapC</fullName>
    </alternativeName>
</protein>
<dbReference type="GO" id="GO:0004540">
    <property type="term" value="F:RNA nuclease activity"/>
    <property type="evidence" value="ECO:0007669"/>
    <property type="project" value="InterPro"/>
</dbReference>
<dbReference type="GO" id="GO:0016787">
    <property type="term" value="F:hydrolase activity"/>
    <property type="evidence" value="ECO:0007669"/>
    <property type="project" value="UniProtKB-KW"/>
</dbReference>
<dbReference type="InterPro" id="IPR029060">
    <property type="entry name" value="PIN-like_dom_sf"/>
</dbReference>
<name>A0A895YCD0_9ACTN</name>
<feature type="binding site" evidence="6">
    <location>
        <position position="98"/>
    </location>
    <ligand>
        <name>Mg(2+)</name>
        <dbReference type="ChEBI" id="CHEBI:18420"/>
    </ligand>
</feature>
<keyword evidence="5 6" id="KW-0460">Magnesium</keyword>
<keyword evidence="2 6" id="KW-0540">Nuclease</keyword>
<keyword evidence="1 6" id="KW-1277">Toxin-antitoxin system</keyword>
<gene>
    <name evidence="6" type="primary">vapC</name>
    <name evidence="8" type="ORF">JQS43_15075</name>
</gene>
<keyword evidence="3 6" id="KW-0479">Metal-binding</keyword>
<proteinExistence type="inferred from homology"/>
<dbReference type="AlphaFoldDB" id="A0A895YCD0"/>
<dbReference type="HAMAP" id="MF_00265">
    <property type="entry name" value="VapC_Nob1"/>
    <property type="match status" value="1"/>
</dbReference>
<dbReference type="EC" id="3.1.-.-" evidence="6"/>
<evidence type="ECO:0000256" key="2">
    <source>
        <dbReference type="ARBA" id="ARBA00022722"/>
    </source>
</evidence>
<dbReference type="GO" id="GO:0000287">
    <property type="term" value="F:magnesium ion binding"/>
    <property type="evidence" value="ECO:0007669"/>
    <property type="project" value="UniProtKB-UniRule"/>
</dbReference>
<dbReference type="Proteomes" id="UP000662857">
    <property type="component" value="Chromosome"/>
</dbReference>
<evidence type="ECO:0000256" key="3">
    <source>
        <dbReference type="ARBA" id="ARBA00022723"/>
    </source>
</evidence>
<evidence type="ECO:0000256" key="4">
    <source>
        <dbReference type="ARBA" id="ARBA00022801"/>
    </source>
</evidence>
<dbReference type="InterPro" id="IPR002716">
    <property type="entry name" value="PIN_dom"/>
</dbReference>
<comment type="cofactor">
    <cofactor evidence="6">
        <name>Mg(2+)</name>
        <dbReference type="ChEBI" id="CHEBI:18420"/>
    </cofactor>
</comment>
<dbReference type="GO" id="GO:0090729">
    <property type="term" value="F:toxin activity"/>
    <property type="evidence" value="ECO:0007669"/>
    <property type="project" value="UniProtKB-KW"/>
</dbReference>
<evidence type="ECO:0000256" key="6">
    <source>
        <dbReference type="HAMAP-Rule" id="MF_00265"/>
    </source>
</evidence>
<dbReference type="SUPFAM" id="SSF88723">
    <property type="entry name" value="PIN domain-like"/>
    <property type="match status" value="1"/>
</dbReference>
<dbReference type="Pfam" id="PF01850">
    <property type="entry name" value="PIN"/>
    <property type="match status" value="1"/>
</dbReference>
<dbReference type="Gene3D" id="3.40.50.1010">
    <property type="entry name" value="5'-nuclease"/>
    <property type="match status" value="1"/>
</dbReference>
<comment type="similarity">
    <text evidence="6">Belongs to the PINc/VapC protein family.</text>
</comment>
<reference evidence="8" key="1">
    <citation type="submission" date="2021-02" db="EMBL/GenBank/DDBJ databases">
        <title>Natrosporangium hydrolyticum gen. nov., sp. nov, a haloalkaliphilic actinobacterium from a soda solonchak soil.</title>
        <authorList>
            <person name="Sorokin D.Y."/>
            <person name="Khijniak T.V."/>
            <person name="Zakharycheva A.P."/>
            <person name="Boueva O.V."/>
            <person name="Ariskina E.V."/>
            <person name="Hahnke R.L."/>
            <person name="Bunk B."/>
            <person name="Sproer C."/>
            <person name="Schumann P."/>
            <person name="Evtushenko L.I."/>
            <person name="Kublanov I.V."/>
        </authorList>
    </citation>
    <scope>NUCLEOTIDE SEQUENCE</scope>
    <source>
        <strain evidence="8">DSM 106523</strain>
    </source>
</reference>
<evidence type="ECO:0000256" key="1">
    <source>
        <dbReference type="ARBA" id="ARBA00022649"/>
    </source>
</evidence>
<organism evidence="8 9">
    <name type="scientific">Natronosporangium hydrolyticum</name>
    <dbReference type="NCBI Taxonomy" id="2811111"/>
    <lineage>
        <taxon>Bacteria</taxon>
        <taxon>Bacillati</taxon>
        <taxon>Actinomycetota</taxon>
        <taxon>Actinomycetes</taxon>
        <taxon>Micromonosporales</taxon>
        <taxon>Micromonosporaceae</taxon>
        <taxon>Natronosporangium</taxon>
    </lineage>
</organism>
<evidence type="ECO:0000259" key="7">
    <source>
        <dbReference type="Pfam" id="PF01850"/>
    </source>
</evidence>